<sequence>MTKDDIIKLAAASYDQGVADAKQEALAALEQIVAAARADEREACAELCDDLDDDIVDGLAGWQYGEAIRARGNK</sequence>
<gene>
    <name evidence="2" type="ORF">UFOVP1067_20</name>
    <name evidence="1" type="ORF">UFOVP662_20</name>
</gene>
<dbReference type="EMBL" id="LR796635">
    <property type="protein sequence ID" value="CAB4155749.1"/>
    <property type="molecule type" value="Genomic_DNA"/>
</dbReference>
<protein>
    <submittedName>
        <fullName evidence="2">Uncharacterized protein</fullName>
    </submittedName>
</protein>
<proteinExistence type="predicted"/>
<accession>A0A6J5QFM8</accession>
<evidence type="ECO:0000313" key="1">
    <source>
        <dbReference type="EMBL" id="CAB4155749.1"/>
    </source>
</evidence>
<organism evidence="2">
    <name type="scientific">uncultured Caudovirales phage</name>
    <dbReference type="NCBI Taxonomy" id="2100421"/>
    <lineage>
        <taxon>Viruses</taxon>
        <taxon>Duplodnaviria</taxon>
        <taxon>Heunggongvirae</taxon>
        <taxon>Uroviricota</taxon>
        <taxon>Caudoviricetes</taxon>
        <taxon>Peduoviridae</taxon>
        <taxon>Maltschvirus</taxon>
        <taxon>Maltschvirus maltsch</taxon>
    </lineage>
</organism>
<dbReference type="EMBL" id="LR797016">
    <property type="protein sequence ID" value="CAB4181177.1"/>
    <property type="molecule type" value="Genomic_DNA"/>
</dbReference>
<reference evidence="2" key="1">
    <citation type="submission" date="2020-05" db="EMBL/GenBank/DDBJ databases">
        <authorList>
            <person name="Chiriac C."/>
            <person name="Salcher M."/>
            <person name="Ghai R."/>
            <person name="Kavagutti S V."/>
        </authorList>
    </citation>
    <scope>NUCLEOTIDE SEQUENCE</scope>
</reference>
<evidence type="ECO:0000313" key="2">
    <source>
        <dbReference type="EMBL" id="CAB4181177.1"/>
    </source>
</evidence>
<name>A0A6J5QFM8_9CAUD</name>